<dbReference type="Proteomes" id="UP001258181">
    <property type="component" value="Unassembled WGS sequence"/>
</dbReference>
<gene>
    <name evidence="2" type="ORF">J2X07_000411</name>
</gene>
<evidence type="ECO:0000256" key="1">
    <source>
        <dbReference type="SAM" id="Phobius"/>
    </source>
</evidence>
<feature type="transmembrane region" description="Helical" evidence="1">
    <location>
        <begin position="12"/>
        <end position="29"/>
    </location>
</feature>
<organism evidence="2 3">
    <name type="scientific">Fictibacillus barbaricus</name>
    <dbReference type="NCBI Taxonomy" id="182136"/>
    <lineage>
        <taxon>Bacteria</taxon>
        <taxon>Bacillati</taxon>
        <taxon>Bacillota</taxon>
        <taxon>Bacilli</taxon>
        <taxon>Bacillales</taxon>
        <taxon>Fictibacillaceae</taxon>
        <taxon>Fictibacillus</taxon>
    </lineage>
</organism>
<accession>A0ABU1TW61</accession>
<feature type="transmembrane region" description="Helical" evidence="1">
    <location>
        <begin position="41"/>
        <end position="62"/>
    </location>
</feature>
<comment type="caution">
    <text evidence="2">The sequence shown here is derived from an EMBL/GenBank/DDBJ whole genome shotgun (WGS) entry which is preliminary data.</text>
</comment>
<sequence length="107" mass="12163">MLSEADLNIIFYTLYLLLGLLISYKYAVFTVTNTGMVIPHFFISLMINLCIGVCGIIGWIFFSVRVDELFMFGGIYLGALITVLSLIGLFILLLWKRKTMLNKFHNG</sequence>
<dbReference type="RefSeq" id="WP_310256008.1">
    <property type="nucleotide sequence ID" value="NZ_JAVDWA010000001.1"/>
</dbReference>
<feature type="transmembrane region" description="Helical" evidence="1">
    <location>
        <begin position="74"/>
        <end position="95"/>
    </location>
</feature>
<evidence type="ECO:0000313" key="3">
    <source>
        <dbReference type="Proteomes" id="UP001258181"/>
    </source>
</evidence>
<keyword evidence="3" id="KW-1185">Reference proteome</keyword>
<proteinExistence type="predicted"/>
<protein>
    <submittedName>
        <fullName evidence="2">Uncharacterized protein</fullName>
    </submittedName>
</protein>
<keyword evidence="1" id="KW-1133">Transmembrane helix</keyword>
<evidence type="ECO:0000313" key="2">
    <source>
        <dbReference type="EMBL" id="MDR7071436.1"/>
    </source>
</evidence>
<reference evidence="2 3" key="1">
    <citation type="submission" date="2023-07" db="EMBL/GenBank/DDBJ databases">
        <title>Sorghum-associated microbial communities from plants grown in Nebraska, USA.</title>
        <authorList>
            <person name="Schachtman D."/>
        </authorList>
    </citation>
    <scope>NUCLEOTIDE SEQUENCE [LARGE SCALE GENOMIC DNA]</scope>
    <source>
        <strain evidence="2 3">BE211</strain>
    </source>
</reference>
<keyword evidence="1" id="KW-0472">Membrane</keyword>
<name>A0ABU1TW61_9BACL</name>
<dbReference type="EMBL" id="JAVDWA010000001">
    <property type="protein sequence ID" value="MDR7071436.1"/>
    <property type="molecule type" value="Genomic_DNA"/>
</dbReference>
<keyword evidence="1" id="KW-0812">Transmembrane</keyword>